<feature type="region of interest" description="Disordered" evidence="2">
    <location>
        <begin position="899"/>
        <end position="1024"/>
    </location>
</feature>
<dbReference type="Gene3D" id="3.40.390.80">
    <property type="entry name" value="Peptidase M60, enhancin-like domain 2"/>
    <property type="match status" value="1"/>
</dbReference>
<dbReference type="eggNOG" id="COG3087">
    <property type="taxonomic scope" value="Bacteria"/>
</dbReference>
<evidence type="ECO:0000313" key="4">
    <source>
        <dbReference type="EMBL" id="KRL63594.1"/>
    </source>
</evidence>
<proteinExistence type="predicted"/>
<feature type="compositionally biased region" description="Polar residues" evidence="2">
    <location>
        <begin position="995"/>
        <end position="1024"/>
    </location>
</feature>
<dbReference type="PROSITE" id="PS51723">
    <property type="entry name" value="PEPTIDASE_M60"/>
    <property type="match status" value="1"/>
</dbReference>
<dbReference type="InterPro" id="IPR044024">
    <property type="entry name" value="aRib"/>
</dbReference>
<keyword evidence="5" id="KW-1185">Reference proteome</keyword>
<evidence type="ECO:0000313" key="5">
    <source>
        <dbReference type="Proteomes" id="UP000051931"/>
    </source>
</evidence>
<evidence type="ECO:0000256" key="2">
    <source>
        <dbReference type="SAM" id="MobiDB-lite"/>
    </source>
</evidence>
<organism evidence="4 5">
    <name type="scientific">Lactobacillus psittaci DSM 15354</name>
    <dbReference type="NCBI Taxonomy" id="1122152"/>
    <lineage>
        <taxon>Bacteria</taxon>
        <taxon>Bacillati</taxon>
        <taxon>Bacillota</taxon>
        <taxon>Bacilli</taxon>
        <taxon>Lactobacillales</taxon>
        <taxon>Lactobacillaceae</taxon>
        <taxon>Lactobacillus</taxon>
    </lineage>
</organism>
<dbReference type="AlphaFoldDB" id="A0A0R1SA35"/>
<feature type="compositionally biased region" description="Polar residues" evidence="2">
    <location>
        <begin position="912"/>
        <end position="923"/>
    </location>
</feature>
<dbReference type="RefSeq" id="WP_051237973.1">
    <property type="nucleotide sequence ID" value="NZ_AZFB01000002.1"/>
</dbReference>
<dbReference type="InterPro" id="IPR004954">
    <property type="entry name" value="Mucin-bd"/>
</dbReference>
<protein>
    <submittedName>
        <fullName evidence="4">Enhancin family protein</fullName>
    </submittedName>
</protein>
<dbReference type="PATRIC" id="fig|1122152.4.peg.510"/>
<dbReference type="eggNOG" id="COG1196">
    <property type="taxonomic scope" value="Bacteria"/>
</dbReference>
<dbReference type="OrthoDB" id="2330151at2"/>
<dbReference type="SMART" id="SM01276">
    <property type="entry name" value="M60-like"/>
    <property type="match status" value="1"/>
</dbReference>
<keyword evidence="1" id="KW-0732">Signal</keyword>
<evidence type="ECO:0000259" key="3">
    <source>
        <dbReference type="PROSITE" id="PS51723"/>
    </source>
</evidence>
<dbReference type="STRING" id="1122152.GCA_000425905_00268"/>
<feature type="compositionally biased region" description="Low complexity" evidence="2">
    <location>
        <begin position="929"/>
        <end position="940"/>
    </location>
</feature>
<dbReference type="Pfam" id="PF03272">
    <property type="entry name" value="Mucin_bdg"/>
    <property type="match status" value="1"/>
</dbReference>
<comment type="caution">
    <text evidence="4">The sequence shown here is derived from an EMBL/GenBank/DDBJ whole genome shotgun (WGS) entry which is preliminary data.</text>
</comment>
<accession>A0A0R1SA35</accession>
<feature type="domain" description="Peptidase M60" evidence="3">
    <location>
        <begin position="253"/>
        <end position="552"/>
    </location>
</feature>
<dbReference type="EMBL" id="AZFB01000002">
    <property type="protein sequence ID" value="KRL63594.1"/>
    <property type="molecule type" value="Genomic_DNA"/>
</dbReference>
<name>A0A0R1SA35_9LACO</name>
<reference evidence="4 5" key="1">
    <citation type="journal article" date="2015" name="Genome Announc.">
        <title>Expanding the biotechnology potential of lactobacilli through comparative genomics of 213 strains and associated genera.</title>
        <authorList>
            <person name="Sun Z."/>
            <person name="Harris H.M."/>
            <person name="McCann A."/>
            <person name="Guo C."/>
            <person name="Argimon S."/>
            <person name="Zhang W."/>
            <person name="Yang X."/>
            <person name="Jeffery I.B."/>
            <person name="Cooney J.C."/>
            <person name="Kagawa T.F."/>
            <person name="Liu W."/>
            <person name="Song Y."/>
            <person name="Salvetti E."/>
            <person name="Wrobel A."/>
            <person name="Rasinkangas P."/>
            <person name="Parkhill J."/>
            <person name="Rea M.C."/>
            <person name="O'Sullivan O."/>
            <person name="Ritari J."/>
            <person name="Douillard F.P."/>
            <person name="Paul Ross R."/>
            <person name="Yang R."/>
            <person name="Briner A.E."/>
            <person name="Felis G.E."/>
            <person name="de Vos W.M."/>
            <person name="Barrangou R."/>
            <person name="Klaenhammer T.R."/>
            <person name="Caufield P.W."/>
            <person name="Cui Y."/>
            <person name="Zhang H."/>
            <person name="O'Toole P.W."/>
        </authorList>
    </citation>
    <scope>NUCLEOTIDE SEQUENCE [LARGE SCALE GENOMIC DNA]</scope>
    <source>
        <strain evidence="4 5">DSM 15354</strain>
    </source>
</reference>
<sequence>MKKKNLYTSLAAATILSLGVVNQMPKTTSYAAIETKVAYDWTFKGLGDIKFADVKISNSGQLTISAQGMPHSYFNNKLYAQVTVKRNNQNVFNQEFIGSKNYKVNTTFNLQNGDQIVIYHAEPTRLALTNLAKANVSTKTFTFTYNNGQVSNITDQLYYENQIRNLTDKQGNLAFGLTQAQIDNVKNGLEGDTSLASDIKANLQSKLSAIQAKFTNVVNSDTLAVNESHTYTGYILPKQTDTVDTGRVMGTNQDVQALGCILSNGATIRVRQVNPNYKLPCSIKMIGNTNWNYQVKYINNNWMEITAKGDQIPFLWTEKTRTGTDLAIQPEIEWQIVSGSAKNLPVYTRGQNQAEFVKNWDNEKTSFALVSGNNFQIVLPQTDINRVAKLNLDTVISMYDDKIFPFYNNLADSYTNKSLTDHTKARYLIVPDANGVGVGYYNAQNVTAQNGKSVSAFLNPNWLVYHEIGHGYDLHASDMYTPESFNNIYATLFQMTYYPEMFKQNGGTWIYAGNEWRETNQVISEFNKKLKFNDLYYHTRLYWWLNLAYNLEGSNAFKKFNAFYNDLVKQGLKHDQMGNDWLRFYIRQYHLNIVPYLNLVNLPLDSDAVANAEKLPAIAMLYQVLPDSFLTNQAKFKELLDTLGQGDNLLATRAMAVTNATLAKANLKSHVYLQLDESELAKVKGNTLLVKDGSTLVKSVVLTSVKTDLGELPNGIYFLTLQTPGASINDPYLYVKDDNQTSSLTFTGTATVDAKKENETSLNAFDKVAVVNVSALTDAEKASVKANILATNGNSHIKSIEVADNGQTVVTYEDGTQTSLPAGDVVTVKKASDNSQSLNQISPITVGDVTKLTDSEKAKVVQAILAANPDKDIKSVVVGDDGQAAVTFNDGTQTTIAASNTVVAGNKPVETTKPSEGSTTSPSKPAEPTKPSQSSTTSPSKPEETTKPSEGSTTSSSKPAEPTKPSEGSITSASKPVEPTKPSPSKPAETMKPGESSTLSSSKPVETTKPNQSSSTAGGSIDNSEQSYSGVVYVPIINHNPNWKIALLDGNGHYSGLFISTNSNWKVFAKKMINGKLYYRLGTDKQWVPADYVLVGEHPIVDIEILMTAVGYAPIINNNPNWKIALLDGNGHYTGQYIPTNSSWKIFAKKVIKGRLMYRLGTQSQWVPADYLRLK</sequence>
<dbReference type="InterPro" id="IPR031161">
    <property type="entry name" value="Peptidase_M60_dom"/>
</dbReference>
<gene>
    <name evidence="4" type="ORF">FC23_GL000502</name>
</gene>
<evidence type="ECO:0000256" key="1">
    <source>
        <dbReference type="ARBA" id="ARBA00022729"/>
    </source>
</evidence>
<dbReference type="Proteomes" id="UP000051931">
    <property type="component" value="Unassembled WGS sequence"/>
</dbReference>
<dbReference type="Gene3D" id="3.10.20.890">
    <property type="match status" value="2"/>
</dbReference>
<dbReference type="Pfam" id="PF18938">
    <property type="entry name" value="aRib"/>
    <property type="match status" value="2"/>
</dbReference>